<dbReference type="RefSeq" id="WP_262095729.1">
    <property type="nucleotide sequence ID" value="NZ_JAOEGN010000003.1"/>
</dbReference>
<proteinExistence type="inferred from homology"/>
<evidence type="ECO:0000313" key="7">
    <source>
        <dbReference type="Proteomes" id="UP001209076"/>
    </source>
</evidence>
<evidence type="ECO:0000256" key="2">
    <source>
        <dbReference type="ARBA" id="ARBA00023134"/>
    </source>
</evidence>
<keyword evidence="1 3" id="KW-0547">Nucleotide-binding</keyword>
<reference evidence="7" key="1">
    <citation type="submission" date="2023-07" db="EMBL/GenBank/DDBJ databases">
        <title>Novel Mycoplasma species identified in domestic and wild animals.</title>
        <authorList>
            <person name="Volokhov D.V."/>
            <person name="Furtak V.A."/>
            <person name="Zagorodnyaya T.A."/>
        </authorList>
    </citation>
    <scope>NUCLEOTIDE SEQUENCE [LARGE SCALE GENOMIC DNA]</scope>
    <source>
        <strain evidence="7">92-19</strain>
    </source>
</reference>
<feature type="binding site" evidence="3">
    <location>
        <begin position="136"/>
        <end position="139"/>
    </location>
    <ligand>
        <name>GTP</name>
        <dbReference type="ChEBI" id="CHEBI:37565"/>
    </ligand>
</feature>
<keyword evidence="3" id="KW-0694">RNA-binding</keyword>
<accession>A0ABT2PW13</accession>
<comment type="function">
    <text evidence="3">One of several proteins that assist in the late maturation steps of the functional core of the 30S ribosomal subunit. Helps release RbfA from mature subunits. May play a role in the assembly of ribosomal proteins into the subunit. Circularly permuted GTPase that catalyzes slow GTP hydrolysis, GTPase activity is stimulated by the 30S ribosomal subunit.</text>
</comment>
<evidence type="ECO:0000259" key="5">
    <source>
        <dbReference type="PROSITE" id="PS51721"/>
    </source>
</evidence>
<dbReference type="InterPro" id="IPR004881">
    <property type="entry name" value="Ribosome_biogen_GTPase_RsgA"/>
</dbReference>
<protein>
    <recommendedName>
        <fullName evidence="3">Small ribosomal subunit biogenesis GTPase RsgA</fullName>
        <ecNumber evidence="3">3.6.1.-</ecNumber>
    </recommendedName>
</protein>
<comment type="caution">
    <text evidence="6">The sequence shown here is derived from an EMBL/GenBank/DDBJ whole genome shotgun (WGS) entry which is preliminary data.</text>
</comment>
<dbReference type="PROSITE" id="PS50936">
    <property type="entry name" value="ENGC_GTPASE"/>
    <property type="match status" value="1"/>
</dbReference>
<feature type="binding site" evidence="3">
    <location>
        <position position="279"/>
    </location>
    <ligand>
        <name>Zn(2+)</name>
        <dbReference type="ChEBI" id="CHEBI:29105"/>
    </ligand>
</feature>
<dbReference type="InterPro" id="IPR030378">
    <property type="entry name" value="G_CP_dom"/>
</dbReference>
<dbReference type="Pfam" id="PF03193">
    <property type="entry name" value="RsgA_GTPase"/>
    <property type="match status" value="1"/>
</dbReference>
<comment type="similarity">
    <text evidence="3">Belongs to the TRAFAC class YlqF/YawG GTPase family. RsgA subfamily.</text>
</comment>
<organism evidence="6 7">
    <name type="scientific">Paracholeplasma vituli</name>
    <dbReference type="NCBI Taxonomy" id="69473"/>
    <lineage>
        <taxon>Bacteria</taxon>
        <taxon>Bacillati</taxon>
        <taxon>Mycoplasmatota</taxon>
        <taxon>Mollicutes</taxon>
        <taxon>Acholeplasmatales</taxon>
        <taxon>Acholeplasmataceae</taxon>
        <taxon>Paracholeplasma</taxon>
    </lineage>
</organism>
<feature type="binding site" evidence="3">
    <location>
        <position position="271"/>
    </location>
    <ligand>
        <name>Zn(2+)</name>
        <dbReference type="ChEBI" id="CHEBI:29105"/>
    </ligand>
</feature>
<dbReference type="PANTHER" id="PTHR32120:SF11">
    <property type="entry name" value="SMALL RIBOSOMAL SUBUNIT BIOGENESIS GTPASE RSGA 1, MITOCHONDRIAL-RELATED"/>
    <property type="match status" value="1"/>
</dbReference>
<comment type="cofactor">
    <cofactor evidence="3">
        <name>Zn(2+)</name>
        <dbReference type="ChEBI" id="CHEBI:29105"/>
    </cofactor>
    <text evidence="3">Binds 1 zinc ion per subunit.</text>
</comment>
<keyword evidence="3" id="KW-0378">Hydrolase</keyword>
<feature type="binding site" evidence="3">
    <location>
        <begin position="190"/>
        <end position="198"/>
    </location>
    <ligand>
        <name>GTP</name>
        <dbReference type="ChEBI" id="CHEBI:37565"/>
    </ligand>
</feature>
<evidence type="ECO:0000256" key="3">
    <source>
        <dbReference type="HAMAP-Rule" id="MF_01820"/>
    </source>
</evidence>
<evidence type="ECO:0000313" key="6">
    <source>
        <dbReference type="EMBL" id="MCU0104494.1"/>
    </source>
</evidence>
<dbReference type="PANTHER" id="PTHR32120">
    <property type="entry name" value="SMALL RIBOSOMAL SUBUNIT BIOGENESIS GTPASE RSGA"/>
    <property type="match status" value="1"/>
</dbReference>
<keyword evidence="3" id="KW-0963">Cytoplasm</keyword>
<keyword evidence="3" id="KW-0479">Metal-binding</keyword>
<dbReference type="InterPro" id="IPR027417">
    <property type="entry name" value="P-loop_NTPase"/>
</dbReference>
<evidence type="ECO:0000259" key="4">
    <source>
        <dbReference type="PROSITE" id="PS50936"/>
    </source>
</evidence>
<keyword evidence="7" id="KW-1185">Reference proteome</keyword>
<gene>
    <name evidence="3 6" type="primary">rsgA</name>
    <name evidence="6" type="ORF">N7603_02340</name>
</gene>
<dbReference type="Proteomes" id="UP001209076">
    <property type="component" value="Unassembled WGS sequence"/>
</dbReference>
<keyword evidence="3" id="KW-0862">Zinc</keyword>
<comment type="subunit">
    <text evidence="3">Monomer. Associates with 30S ribosomal subunit, binds 16S rRNA.</text>
</comment>
<dbReference type="NCBIfam" id="TIGR00157">
    <property type="entry name" value="ribosome small subunit-dependent GTPase A"/>
    <property type="match status" value="1"/>
</dbReference>
<dbReference type="EC" id="3.6.1.-" evidence="3"/>
<sequence>MKKGQIIKLIGGLYEIIDLETKTTIQAKPSGILRYQKLDESSSFNKSITKKTKLEVKTIQVSPKVGDIVLYDDTDVNHLIRKIEPRKNELTRPDVANVDQVLILNAAINPTFSFNLLDQFLILIEKANIKPIIIVSKIDLIDPDSFKAIQKDLAYYSQIGYKVHYVNSKQKIGFDTLEDIFKDKISVLAGQTGAGKSTFLNALMPDLGIKTQEISKALGRGKHTTRHTELYAYAGGMIADTPGFSKLELDLFDATLLKNYFIEFESYSQNCKFGNKCVHIHEPGCAVKDNPNILKSRYENYTKYYEEIKNKKEVY</sequence>
<dbReference type="Gene3D" id="3.40.50.300">
    <property type="entry name" value="P-loop containing nucleotide triphosphate hydrolases"/>
    <property type="match status" value="1"/>
</dbReference>
<dbReference type="InterPro" id="IPR010914">
    <property type="entry name" value="RsgA_GTPase_dom"/>
</dbReference>
<name>A0ABT2PW13_9MOLU</name>
<feature type="domain" description="CP-type G" evidence="5">
    <location>
        <begin position="87"/>
        <end position="247"/>
    </location>
</feature>
<dbReference type="PROSITE" id="PS51721">
    <property type="entry name" value="G_CP"/>
    <property type="match status" value="1"/>
</dbReference>
<dbReference type="HAMAP" id="MF_01820">
    <property type="entry name" value="GTPase_RsgA"/>
    <property type="match status" value="1"/>
</dbReference>
<comment type="subcellular location">
    <subcellularLocation>
        <location evidence="3">Cytoplasm</location>
    </subcellularLocation>
</comment>
<feature type="binding site" evidence="3">
    <location>
        <position position="285"/>
    </location>
    <ligand>
        <name>Zn(2+)</name>
        <dbReference type="ChEBI" id="CHEBI:29105"/>
    </ligand>
</feature>
<keyword evidence="3" id="KW-0699">rRNA-binding</keyword>
<keyword evidence="2 3" id="KW-0342">GTP-binding</keyword>
<keyword evidence="3" id="KW-0690">Ribosome biogenesis</keyword>
<dbReference type="Gene3D" id="1.10.40.50">
    <property type="entry name" value="Probable gtpase engc, domain 3"/>
    <property type="match status" value="1"/>
</dbReference>
<evidence type="ECO:0000256" key="1">
    <source>
        <dbReference type="ARBA" id="ARBA00022741"/>
    </source>
</evidence>
<feature type="domain" description="EngC GTPase" evidence="4">
    <location>
        <begin position="96"/>
        <end position="245"/>
    </location>
</feature>
<dbReference type="EMBL" id="JAOEGN010000003">
    <property type="protein sequence ID" value="MCU0104494.1"/>
    <property type="molecule type" value="Genomic_DNA"/>
</dbReference>
<dbReference type="CDD" id="cd01854">
    <property type="entry name" value="YjeQ_EngC"/>
    <property type="match status" value="1"/>
</dbReference>
<feature type="binding site" evidence="3">
    <location>
        <position position="277"/>
    </location>
    <ligand>
        <name>Zn(2+)</name>
        <dbReference type="ChEBI" id="CHEBI:29105"/>
    </ligand>
</feature>
<dbReference type="SUPFAM" id="SSF52540">
    <property type="entry name" value="P-loop containing nucleoside triphosphate hydrolases"/>
    <property type="match status" value="1"/>
</dbReference>